<protein>
    <recommendedName>
        <fullName evidence="5">Lipoprotein</fullName>
    </recommendedName>
</protein>
<evidence type="ECO:0000313" key="3">
    <source>
        <dbReference type="EMBL" id="MBB4782996.1"/>
    </source>
</evidence>
<evidence type="ECO:0008006" key="5">
    <source>
        <dbReference type="Google" id="ProtNLM"/>
    </source>
</evidence>
<proteinExistence type="predicted"/>
<dbReference type="Proteomes" id="UP000530530">
    <property type="component" value="Unassembled WGS sequence"/>
</dbReference>
<feature type="compositionally biased region" description="Low complexity" evidence="1">
    <location>
        <begin position="51"/>
        <end position="108"/>
    </location>
</feature>
<accession>A0ABR6LKX8</accession>
<name>A0ABR6LKX8_9ACTN</name>
<feature type="signal peptide" evidence="2">
    <location>
        <begin position="1"/>
        <end position="23"/>
    </location>
</feature>
<organism evidence="3 4">
    <name type="scientific">Streptomyces rapamycinicus</name>
    <dbReference type="NCBI Taxonomy" id="1226757"/>
    <lineage>
        <taxon>Bacteria</taxon>
        <taxon>Bacillati</taxon>
        <taxon>Actinomycetota</taxon>
        <taxon>Actinomycetes</taxon>
        <taxon>Kitasatosporales</taxon>
        <taxon>Streptomycetaceae</taxon>
        <taxon>Streptomyces</taxon>
        <taxon>Streptomyces violaceusniger group</taxon>
    </lineage>
</organism>
<dbReference type="EMBL" id="JACHNG010000001">
    <property type="protein sequence ID" value="MBB4782996.1"/>
    <property type="molecule type" value="Genomic_DNA"/>
</dbReference>
<feature type="chain" id="PRO_5045517741" description="Lipoprotein" evidence="2">
    <location>
        <begin position="24"/>
        <end position="196"/>
    </location>
</feature>
<dbReference type="RefSeq" id="WP_148717823.1">
    <property type="nucleotide sequence ID" value="NZ_CP157809.1"/>
</dbReference>
<keyword evidence="2" id="KW-0732">Signal</keyword>
<dbReference type="PROSITE" id="PS51257">
    <property type="entry name" value="PROKAR_LIPOPROTEIN"/>
    <property type="match status" value="1"/>
</dbReference>
<feature type="region of interest" description="Disordered" evidence="1">
    <location>
        <begin position="22"/>
        <end position="125"/>
    </location>
</feature>
<evidence type="ECO:0000256" key="1">
    <source>
        <dbReference type="SAM" id="MobiDB-lite"/>
    </source>
</evidence>
<evidence type="ECO:0000313" key="4">
    <source>
        <dbReference type="Proteomes" id="UP000530530"/>
    </source>
</evidence>
<comment type="caution">
    <text evidence="3">The sequence shown here is derived from an EMBL/GenBank/DDBJ whole genome shotgun (WGS) entry which is preliminary data.</text>
</comment>
<evidence type="ECO:0000256" key="2">
    <source>
        <dbReference type="SAM" id="SignalP"/>
    </source>
</evidence>
<reference evidence="3 4" key="1">
    <citation type="submission" date="2020-08" db="EMBL/GenBank/DDBJ databases">
        <title>Sequencing the genomes of 1000 actinobacteria strains.</title>
        <authorList>
            <person name="Klenk H.-P."/>
        </authorList>
    </citation>
    <scope>NUCLEOTIDE SEQUENCE [LARGE SCALE GENOMIC DNA]</scope>
    <source>
        <strain evidence="3 4">DSM 41530</strain>
    </source>
</reference>
<gene>
    <name evidence="3" type="ORF">BJY27_003957</name>
</gene>
<keyword evidence="4" id="KW-1185">Reference proteome</keyword>
<sequence length="196" mass="19615">MRKMNAAATVAVAVLALALTGCGKDDDKGDQSSGASDKTASAQKADDAERGTASATPTGASPSPSRTKPAKSPSASPSSPRATRTADGTTPAPRRTAPKTQAPAPTRAGAPASVQGTWYSTVRDPNGKPLVMTVSGGSLSVGYQGKSCPGTISASMAVTMTCQGETISGGHAVVSGDGQSLTINWPQGNPDRYVRP</sequence>